<organism evidence="2 3">
    <name type="scientific">Pyronema omphalodes (strain CBS 100304)</name>
    <name type="common">Pyronema confluens</name>
    <dbReference type="NCBI Taxonomy" id="1076935"/>
    <lineage>
        <taxon>Eukaryota</taxon>
        <taxon>Fungi</taxon>
        <taxon>Dikarya</taxon>
        <taxon>Ascomycota</taxon>
        <taxon>Pezizomycotina</taxon>
        <taxon>Pezizomycetes</taxon>
        <taxon>Pezizales</taxon>
        <taxon>Pyronemataceae</taxon>
        <taxon>Pyronema</taxon>
    </lineage>
</organism>
<name>U4L6D3_PYROM</name>
<feature type="region of interest" description="Disordered" evidence="1">
    <location>
        <begin position="43"/>
        <end position="62"/>
    </location>
</feature>
<evidence type="ECO:0000256" key="1">
    <source>
        <dbReference type="SAM" id="MobiDB-lite"/>
    </source>
</evidence>
<proteinExistence type="predicted"/>
<accession>U4L6D3</accession>
<keyword evidence="3" id="KW-1185">Reference proteome</keyword>
<dbReference type="AlphaFoldDB" id="U4L6D3"/>
<protein>
    <submittedName>
        <fullName evidence="2">Uncharacterized protein</fullName>
    </submittedName>
</protein>
<dbReference type="Proteomes" id="UP000018144">
    <property type="component" value="Unassembled WGS sequence"/>
</dbReference>
<evidence type="ECO:0000313" key="3">
    <source>
        <dbReference type="Proteomes" id="UP000018144"/>
    </source>
</evidence>
<dbReference type="EMBL" id="HF935261">
    <property type="protein sequence ID" value="CCX05585.1"/>
    <property type="molecule type" value="Genomic_DNA"/>
</dbReference>
<gene>
    <name evidence="2" type="ORF">PCON_05172</name>
</gene>
<reference evidence="2 3" key="1">
    <citation type="journal article" date="2013" name="PLoS Genet.">
        <title>The genome and development-dependent transcriptomes of Pyronema confluens: a window into fungal evolution.</title>
        <authorList>
            <person name="Traeger S."/>
            <person name="Altegoer F."/>
            <person name="Freitag M."/>
            <person name="Gabaldon T."/>
            <person name="Kempken F."/>
            <person name="Kumar A."/>
            <person name="Marcet-Houben M."/>
            <person name="Poggeler S."/>
            <person name="Stajich J.E."/>
            <person name="Nowrousian M."/>
        </authorList>
    </citation>
    <scope>NUCLEOTIDE SEQUENCE [LARGE SCALE GENOMIC DNA]</scope>
    <source>
        <strain evidence="3">CBS 100304</strain>
        <tissue evidence="2">Vegetative mycelium</tissue>
    </source>
</reference>
<sequence length="107" mass="12312">MFLMSWPNYAHHLSNFGRRIRIAGHRNLVWHGAHQDNSFDKAVGLHHHRPLPPTGAEAPHPHRAQRRLQDAYMHRGAAVMRTRHRDNPTKNSVCYAPSCGIKRRGQS</sequence>
<evidence type="ECO:0000313" key="2">
    <source>
        <dbReference type="EMBL" id="CCX05585.1"/>
    </source>
</evidence>